<dbReference type="Proteomes" id="UP000267017">
    <property type="component" value="Unassembled WGS sequence"/>
</dbReference>
<evidence type="ECO:0000313" key="2">
    <source>
        <dbReference type="Proteomes" id="UP000267017"/>
    </source>
</evidence>
<evidence type="ECO:0000313" key="1">
    <source>
        <dbReference type="EMBL" id="RRJ63601.1"/>
    </source>
</evidence>
<organism evidence="1 2">
    <name type="scientific">Paenibacillus oralis</name>
    <dbReference type="NCBI Taxonomy" id="2490856"/>
    <lineage>
        <taxon>Bacteria</taxon>
        <taxon>Bacillati</taxon>
        <taxon>Bacillota</taxon>
        <taxon>Bacilli</taxon>
        <taxon>Bacillales</taxon>
        <taxon>Paenibacillaceae</taxon>
        <taxon>Paenibacillus</taxon>
    </lineage>
</organism>
<comment type="caution">
    <text evidence="1">The sequence shown here is derived from an EMBL/GenBank/DDBJ whole genome shotgun (WGS) entry which is preliminary data.</text>
</comment>
<reference evidence="1 2" key="1">
    <citation type="submission" date="2018-11" db="EMBL/GenBank/DDBJ databases">
        <title>Genome sequencing of Paenibacillus sp. KCOM 3021 (= ChDC PVNT-B20).</title>
        <authorList>
            <person name="Kook J.-K."/>
            <person name="Park S.-N."/>
            <person name="Lim Y.K."/>
        </authorList>
    </citation>
    <scope>NUCLEOTIDE SEQUENCE [LARGE SCALE GENOMIC DNA]</scope>
    <source>
        <strain evidence="1 2">KCOM 3021</strain>
    </source>
</reference>
<sequence length="110" mass="11876">MGSSEYGEQATIRHALANATNKLLNEHLCPQKSGFYTRKKAPFRGGPGEAALFMPGHLLIGRRMAKADISRFANGHQRPYLGQNTGFKIVTDSGAFISSKSAKNLPNGAE</sequence>
<proteinExistence type="predicted"/>
<dbReference type="RefSeq" id="WP_128631436.1">
    <property type="nucleotide sequence ID" value="NZ_RRCN01000001.1"/>
</dbReference>
<dbReference type="AlphaFoldDB" id="A0A3P3TZQ2"/>
<accession>A0A3P3TZQ2</accession>
<protein>
    <submittedName>
        <fullName evidence="1">Uncharacterized protein</fullName>
    </submittedName>
</protein>
<name>A0A3P3TZQ2_9BACL</name>
<dbReference type="EMBL" id="RRCN01000001">
    <property type="protein sequence ID" value="RRJ63601.1"/>
    <property type="molecule type" value="Genomic_DNA"/>
</dbReference>
<dbReference type="OrthoDB" id="9772590at2"/>
<gene>
    <name evidence="1" type="ORF">EHV15_12180</name>
</gene>
<keyword evidence="2" id="KW-1185">Reference proteome</keyword>